<dbReference type="RefSeq" id="WP_054520910.1">
    <property type="nucleotide sequence ID" value="NZ_LGKO01000002.1"/>
</dbReference>
<evidence type="ECO:0000259" key="1">
    <source>
        <dbReference type="Pfam" id="PF12773"/>
    </source>
</evidence>
<keyword evidence="3" id="KW-1185">Reference proteome</keyword>
<dbReference type="InterPro" id="IPR025874">
    <property type="entry name" value="DZR"/>
</dbReference>
<name>A0A0P6YHE6_9CHLR</name>
<sequence length="98" mass="10720">MQTCSRCQTQSPDTVTLCPTCGADLREFSMTMVALRKMQANPRVSMIRLAVAADACPACRKMHGTYPKDQVPLLPTAGCSNGLGCRCFYEPVLTEIYP</sequence>
<evidence type="ECO:0000313" key="2">
    <source>
        <dbReference type="EMBL" id="KPL84399.1"/>
    </source>
</evidence>
<dbReference type="Pfam" id="PF12773">
    <property type="entry name" value="DZR"/>
    <property type="match status" value="1"/>
</dbReference>
<proteinExistence type="predicted"/>
<reference evidence="2 3" key="1">
    <citation type="submission" date="2015-07" db="EMBL/GenBank/DDBJ databases">
        <title>Whole genome sequence of Thermanaerothrix daxensis DSM 23592.</title>
        <authorList>
            <person name="Hemp J."/>
            <person name="Ward L.M."/>
            <person name="Pace L.A."/>
            <person name="Fischer W.W."/>
        </authorList>
    </citation>
    <scope>NUCLEOTIDE SEQUENCE [LARGE SCALE GENOMIC DNA]</scope>
    <source>
        <strain evidence="2 3">GNS-1</strain>
    </source>
</reference>
<dbReference type="EMBL" id="LGKO01000002">
    <property type="protein sequence ID" value="KPL84399.1"/>
    <property type="molecule type" value="Genomic_DNA"/>
</dbReference>
<dbReference type="AlphaFoldDB" id="A0A0P6YHE6"/>
<accession>A0A0P6YHE6</accession>
<organism evidence="2 3">
    <name type="scientific">Thermanaerothrix daxensis</name>
    <dbReference type="NCBI Taxonomy" id="869279"/>
    <lineage>
        <taxon>Bacteria</taxon>
        <taxon>Bacillati</taxon>
        <taxon>Chloroflexota</taxon>
        <taxon>Anaerolineae</taxon>
        <taxon>Anaerolineales</taxon>
        <taxon>Anaerolineaceae</taxon>
        <taxon>Thermanaerothrix</taxon>
    </lineage>
</organism>
<feature type="domain" description="DZANK-type" evidence="1">
    <location>
        <begin position="4"/>
        <end position="62"/>
    </location>
</feature>
<comment type="caution">
    <text evidence="2">The sequence shown here is derived from an EMBL/GenBank/DDBJ whole genome shotgun (WGS) entry which is preliminary data.</text>
</comment>
<dbReference type="STRING" id="869279.SE15_04610"/>
<gene>
    <name evidence="2" type="ORF">SE15_04610</name>
</gene>
<dbReference type="Proteomes" id="UP000050544">
    <property type="component" value="Unassembled WGS sequence"/>
</dbReference>
<evidence type="ECO:0000313" key="3">
    <source>
        <dbReference type="Proteomes" id="UP000050544"/>
    </source>
</evidence>
<protein>
    <recommendedName>
        <fullName evidence="1">DZANK-type domain-containing protein</fullName>
    </recommendedName>
</protein>